<protein>
    <submittedName>
        <fullName evidence="9">Histon 3</fullName>
    </submittedName>
</protein>
<keyword evidence="5" id="KW-0238">DNA-binding</keyword>
<sequence length="114" mass="13694">MSHTGYNSQRTERKRYKTGTLTLLEIRKYQKTRQLLFKKIPFYKLIRLITNKYSGMEFKWSSNSIFLLQEAFENFLTLFLIDCNICAIHGKRVTIMNKDIYLAKRIRGMKFLIN</sequence>
<dbReference type="GO" id="GO:0000786">
    <property type="term" value="C:nucleosome"/>
    <property type="evidence" value="ECO:0007669"/>
    <property type="project" value="UniProtKB-KW"/>
</dbReference>
<dbReference type="SUPFAM" id="SSF47113">
    <property type="entry name" value="Histone-fold"/>
    <property type="match status" value="1"/>
</dbReference>
<dbReference type="SMART" id="SM00428">
    <property type="entry name" value="H3"/>
    <property type="match status" value="1"/>
</dbReference>
<reference evidence="9 10" key="1">
    <citation type="journal article" date="2014" name="BMC Genomics">
        <title>Nucleomorph and plastid genome sequences of the chlorarachniophyte Lotharella oceanica: convergent reductive evolution and frequent recombination in nucleomorph-bearing algae.</title>
        <authorList>
            <person name="Tanifuji G."/>
            <person name="Onodera N.T."/>
            <person name="Brown M.W."/>
            <person name="Curtis B.A."/>
            <person name="Roger A.J."/>
            <person name="Ka-Shu Wong G."/>
            <person name="Melkonian M."/>
            <person name="Archibald J.M."/>
        </authorList>
    </citation>
    <scope>NUCLEOTIDE SEQUENCE [LARGE SCALE GENOMIC DNA]</scope>
    <source>
        <strain evidence="9 10">CCMP622</strain>
    </source>
</reference>
<feature type="domain" description="Core Histone H2A/H2B/H3" evidence="8">
    <location>
        <begin position="19"/>
        <end position="106"/>
    </location>
</feature>
<evidence type="ECO:0000256" key="2">
    <source>
        <dbReference type="ARBA" id="ARBA00004286"/>
    </source>
</evidence>
<proteinExistence type="inferred from homology"/>
<accession>A0A060DAV9</accession>
<geneLocation type="nucleomorph" evidence="9"/>
<keyword evidence="9" id="KW-0542">Nucleomorph</keyword>
<dbReference type="GO" id="GO:0046982">
    <property type="term" value="F:protein heterodimerization activity"/>
    <property type="evidence" value="ECO:0007669"/>
    <property type="project" value="InterPro"/>
</dbReference>
<dbReference type="InterPro" id="IPR000164">
    <property type="entry name" value="Histone_H3/CENP-A"/>
</dbReference>
<keyword evidence="6" id="KW-0539">Nucleus</keyword>
<evidence type="ECO:0000256" key="6">
    <source>
        <dbReference type="ARBA" id="ARBA00023242"/>
    </source>
</evidence>
<dbReference type="Pfam" id="PF00125">
    <property type="entry name" value="Histone"/>
    <property type="match status" value="1"/>
</dbReference>
<dbReference type="Proteomes" id="UP000243670">
    <property type="component" value="Nucleomorph 1"/>
</dbReference>
<evidence type="ECO:0000256" key="5">
    <source>
        <dbReference type="ARBA" id="ARBA00023125"/>
    </source>
</evidence>
<dbReference type="Gene3D" id="1.10.20.10">
    <property type="entry name" value="Histone, subunit A"/>
    <property type="match status" value="1"/>
</dbReference>
<dbReference type="InterPro" id="IPR009072">
    <property type="entry name" value="Histone-fold"/>
</dbReference>
<keyword evidence="7" id="KW-0544">Nucleosome core</keyword>
<evidence type="ECO:0000256" key="3">
    <source>
        <dbReference type="ARBA" id="ARBA00010343"/>
    </source>
</evidence>
<dbReference type="GO" id="GO:0003677">
    <property type="term" value="F:DNA binding"/>
    <property type="evidence" value="ECO:0007669"/>
    <property type="project" value="UniProtKB-KW"/>
</dbReference>
<dbReference type="GO" id="GO:0030527">
    <property type="term" value="F:structural constituent of chromatin"/>
    <property type="evidence" value="ECO:0007669"/>
    <property type="project" value="InterPro"/>
</dbReference>
<keyword evidence="4" id="KW-0158">Chromosome</keyword>
<comment type="subcellular location">
    <subcellularLocation>
        <location evidence="2">Chromosome</location>
    </subcellularLocation>
    <subcellularLocation>
        <location evidence="1">Nucleus</location>
    </subcellularLocation>
</comment>
<organism evidence="9 10">
    <name type="scientific">Lotharella oceanica</name>
    <dbReference type="NCBI Taxonomy" id="641309"/>
    <lineage>
        <taxon>Eukaryota</taxon>
        <taxon>Sar</taxon>
        <taxon>Rhizaria</taxon>
        <taxon>Cercozoa</taxon>
        <taxon>Chlorarachniophyceae</taxon>
        <taxon>Lotharella</taxon>
    </lineage>
</organism>
<dbReference type="InterPro" id="IPR007125">
    <property type="entry name" value="H2A/H2B/H3"/>
</dbReference>
<evidence type="ECO:0000256" key="7">
    <source>
        <dbReference type="ARBA" id="ARBA00023269"/>
    </source>
</evidence>
<dbReference type="FunFam" id="1.10.20.10:FF:000085">
    <property type="entry name" value="Histone H3.2"/>
    <property type="match status" value="1"/>
</dbReference>
<dbReference type="CDD" id="cd22911">
    <property type="entry name" value="HFD_H3"/>
    <property type="match status" value="1"/>
</dbReference>
<evidence type="ECO:0000313" key="9">
    <source>
        <dbReference type="EMBL" id="AIB09640.1"/>
    </source>
</evidence>
<gene>
    <name evidence="9" type="primary">H3</name>
    <name evidence="9" type="ORF">M951_chr1161</name>
</gene>
<name>A0A060DAV9_9EUKA</name>
<dbReference type="AlphaFoldDB" id="A0A060DAV9"/>
<dbReference type="PRINTS" id="PR00622">
    <property type="entry name" value="HISTONEH3"/>
</dbReference>
<evidence type="ECO:0000259" key="8">
    <source>
        <dbReference type="Pfam" id="PF00125"/>
    </source>
</evidence>
<evidence type="ECO:0000256" key="1">
    <source>
        <dbReference type="ARBA" id="ARBA00004123"/>
    </source>
</evidence>
<dbReference type="EMBL" id="CP006627">
    <property type="protein sequence ID" value="AIB09640.1"/>
    <property type="molecule type" value="Genomic_DNA"/>
</dbReference>
<comment type="similarity">
    <text evidence="3">Belongs to the histone H3 family.</text>
</comment>
<dbReference type="PANTHER" id="PTHR45810">
    <property type="entry name" value="HISTONE H3.2"/>
    <property type="match status" value="1"/>
</dbReference>
<evidence type="ECO:0000256" key="4">
    <source>
        <dbReference type="ARBA" id="ARBA00022454"/>
    </source>
</evidence>
<dbReference type="GO" id="GO:0005634">
    <property type="term" value="C:nucleus"/>
    <property type="evidence" value="ECO:0007669"/>
    <property type="project" value="UniProtKB-SubCell"/>
</dbReference>
<evidence type="ECO:0000313" key="10">
    <source>
        <dbReference type="Proteomes" id="UP000243670"/>
    </source>
</evidence>